<gene>
    <name evidence="17" type="ORF">BJ212DRAFT_1486902</name>
</gene>
<dbReference type="InterPro" id="IPR039261">
    <property type="entry name" value="FNR_nucleotide-bd"/>
</dbReference>
<evidence type="ECO:0000256" key="6">
    <source>
        <dbReference type="ARBA" id="ARBA00022692"/>
    </source>
</evidence>
<dbReference type="GO" id="GO:0052851">
    <property type="term" value="F:ferric-chelate reductase (NADPH) activity"/>
    <property type="evidence" value="ECO:0007669"/>
    <property type="project" value="UniProtKB-EC"/>
</dbReference>
<dbReference type="InterPro" id="IPR013112">
    <property type="entry name" value="FAD-bd_8"/>
</dbReference>
<keyword evidence="8 15" id="KW-1133">Transmembrane helix</keyword>
<evidence type="ECO:0000256" key="7">
    <source>
        <dbReference type="ARBA" id="ARBA00022982"/>
    </source>
</evidence>
<dbReference type="PROSITE" id="PS51384">
    <property type="entry name" value="FAD_FR"/>
    <property type="match status" value="1"/>
</dbReference>
<evidence type="ECO:0000256" key="15">
    <source>
        <dbReference type="SAM" id="Phobius"/>
    </source>
</evidence>
<dbReference type="EC" id="1.16.1.9" evidence="3"/>
<evidence type="ECO:0000256" key="2">
    <source>
        <dbReference type="ARBA" id="ARBA00006278"/>
    </source>
</evidence>
<evidence type="ECO:0000256" key="5">
    <source>
        <dbReference type="ARBA" id="ARBA00022475"/>
    </source>
</evidence>
<evidence type="ECO:0000256" key="12">
    <source>
        <dbReference type="ARBA" id="ARBA00023180"/>
    </source>
</evidence>
<feature type="compositionally biased region" description="Polar residues" evidence="14">
    <location>
        <begin position="504"/>
        <end position="518"/>
    </location>
</feature>
<feature type="transmembrane region" description="Helical" evidence="15">
    <location>
        <begin position="239"/>
        <end position="258"/>
    </location>
</feature>
<dbReference type="PANTHER" id="PTHR32361">
    <property type="entry name" value="FERRIC/CUPRIC REDUCTASE TRANSMEMBRANE COMPONENT"/>
    <property type="match status" value="1"/>
</dbReference>
<keyword evidence="5" id="KW-1003">Cell membrane</keyword>
<dbReference type="InterPro" id="IPR013130">
    <property type="entry name" value="Fe3_Rdtase_TM_dom"/>
</dbReference>
<comment type="similarity">
    <text evidence="2">Belongs to the ferric reductase (FRE) family.</text>
</comment>
<evidence type="ECO:0000256" key="1">
    <source>
        <dbReference type="ARBA" id="ARBA00004651"/>
    </source>
</evidence>
<comment type="caution">
    <text evidence="17">The sequence shown here is derived from an EMBL/GenBank/DDBJ whole genome shotgun (WGS) entry which is preliminary data.</text>
</comment>
<dbReference type="OrthoDB" id="4494341at2759"/>
<evidence type="ECO:0000256" key="9">
    <source>
        <dbReference type="ARBA" id="ARBA00023002"/>
    </source>
</evidence>
<dbReference type="InterPro" id="IPR051410">
    <property type="entry name" value="Ferric/Cupric_Reductase"/>
</dbReference>
<accession>A0A9P7J5X4</accession>
<dbReference type="Gene3D" id="3.40.50.80">
    <property type="entry name" value="Nucleotide-binding domain of ferredoxin-NADP reductase (FNR) module"/>
    <property type="match status" value="1"/>
</dbReference>
<feature type="transmembrane region" description="Helical" evidence="15">
    <location>
        <begin position="24"/>
        <end position="44"/>
    </location>
</feature>
<comment type="catalytic activity">
    <reaction evidence="13">
        <text>2 a Fe(II)-siderophore + NADP(+) + H(+) = 2 a Fe(III)-siderophore + NADPH</text>
        <dbReference type="Rhea" id="RHEA:28795"/>
        <dbReference type="Rhea" id="RHEA-COMP:11342"/>
        <dbReference type="Rhea" id="RHEA-COMP:11344"/>
        <dbReference type="ChEBI" id="CHEBI:15378"/>
        <dbReference type="ChEBI" id="CHEBI:29033"/>
        <dbReference type="ChEBI" id="CHEBI:29034"/>
        <dbReference type="ChEBI" id="CHEBI:57783"/>
        <dbReference type="ChEBI" id="CHEBI:58349"/>
        <dbReference type="EC" id="1.16.1.9"/>
    </reaction>
</comment>
<keyword evidence="10" id="KW-0406">Ion transport</keyword>
<evidence type="ECO:0000256" key="14">
    <source>
        <dbReference type="SAM" id="MobiDB-lite"/>
    </source>
</evidence>
<dbReference type="Proteomes" id="UP000807769">
    <property type="component" value="Unassembled WGS sequence"/>
</dbReference>
<evidence type="ECO:0000256" key="11">
    <source>
        <dbReference type="ARBA" id="ARBA00023136"/>
    </source>
</evidence>
<dbReference type="GO" id="GO:0005886">
    <property type="term" value="C:plasma membrane"/>
    <property type="evidence" value="ECO:0007669"/>
    <property type="project" value="UniProtKB-SubCell"/>
</dbReference>
<feature type="transmembrane region" description="Helical" evidence="15">
    <location>
        <begin position="76"/>
        <end position="93"/>
    </location>
</feature>
<protein>
    <recommendedName>
        <fullName evidence="3">ferric-chelate reductase (NADPH)</fullName>
        <ecNumber evidence="3">1.16.1.9</ecNumber>
    </recommendedName>
</protein>
<dbReference type="GeneID" id="64635203"/>
<evidence type="ECO:0000259" key="16">
    <source>
        <dbReference type="PROSITE" id="PS51384"/>
    </source>
</evidence>
<proteinExistence type="inferred from homology"/>
<dbReference type="CDD" id="cd06186">
    <property type="entry name" value="NOX_Duox_like_FAD_NADP"/>
    <property type="match status" value="1"/>
</dbReference>
<feature type="transmembrane region" description="Helical" evidence="15">
    <location>
        <begin position="99"/>
        <end position="122"/>
    </location>
</feature>
<dbReference type="SUPFAM" id="SSF52343">
    <property type="entry name" value="Ferredoxin reductase-like, C-terminal NADP-linked domain"/>
    <property type="match status" value="1"/>
</dbReference>
<keyword evidence="9" id="KW-0560">Oxidoreductase</keyword>
<dbReference type="RefSeq" id="XP_041186738.1">
    <property type="nucleotide sequence ID" value="XM_041341187.1"/>
</dbReference>
<feature type="transmembrane region" description="Helical" evidence="15">
    <location>
        <begin position="179"/>
        <end position="197"/>
    </location>
</feature>
<keyword evidence="11 15" id="KW-0472">Membrane</keyword>
<feature type="transmembrane region" description="Helical" evidence="15">
    <location>
        <begin position="209"/>
        <end position="227"/>
    </location>
</feature>
<evidence type="ECO:0000256" key="3">
    <source>
        <dbReference type="ARBA" id="ARBA00012668"/>
    </source>
</evidence>
<dbReference type="PANTHER" id="PTHR32361:SF9">
    <property type="entry name" value="FERRIC REDUCTASE TRANSMEMBRANE COMPONENT 3-RELATED"/>
    <property type="match status" value="1"/>
</dbReference>
<keyword evidence="18" id="KW-1185">Reference proteome</keyword>
<dbReference type="InterPro" id="IPR017938">
    <property type="entry name" value="Riboflavin_synthase-like_b-brl"/>
</dbReference>
<keyword evidence="12" id="KW-0325">Glycoprotein</keyword>
<evidence type="ECO:0000256" key="10">
    <source>
        <dbReference type="ARBA" id="ARBA00023065"/>
    </source>
</evidence>
<keyword evidence="7" id="KW-0249">Electron transport</keyword>
<feature type="domain" description="FAD-binding FR-type" evidence="16">
    <location>
        <begin position="296"/>
        <end position="422"/>
    </location>
</feature>
<dbReference type="Pfam" id="PF01794">
    <property type="entry name" value="Ferric_reduct"/>
    <property type="match status" value="1"/>
</dbReference>
<dbReference type="SUPFAM" id="SSF63380">
    <property type="entry name" value="Riboflavin synthase domain-like"/>
    <property type="match status" value="1"/>
</dbReference>
<evidence type="ECO:0000256" key="8">
    <source>
        <dbReference type="ARBA" id="ARBA00022989"/>
    </source>
</evidence>
<dbReference type="InterPro" id="IPR017927">
    <property type="entry name" value="FAD-bd_FR_type"/>
</dbReference>
<dbReference type="Pfam" id="PF08022">
    <property type="entry name" value="FAD_binding_8"/>
    <property type="match status" value="1"/>
</dbReference>
<dbReference type="Pfam" id="PF08030">
    <property type="entry name" value="NAD_binding_6"/>
    <property type="match status" value="1"/>
</dbReference>
<dbReference type="EMBL" id="JABBWG010000063">
    <property type="protein sequence ID" value="KAG1804066.1"/>
    <property type="molecule type" value="Genomic_DNA"/>
</dbReference>
<dbReference type="InterPro" id="IPR013121">
    <property type="entry name" value="Fe_red_NAD-bd_6"/>
</dbReference>
<organism evidence="17 18">
    <name type="scientific">Suillus subaureus</name>
    <dbReference type="NCBI Taxonomy" id="48587"/>
    <lineage>
        <taxon>Eukaryota</taxon>
        <taxon>Fungi</taxon>
        <taxon>Dikarya</taxon>
        <taxon>Basidiomycota</taxon>
        <taxon>Agaricomycotina</taxon>
        <taxon>Agaricomycetes</taxon>
        <taxon>Agaricomycetidae</taxon>
        <taxon>Boletales</taxon>
        <taxon>Suillineae</taxon>
        <taxon>Suillaceae</taxon>
        <taxon>Suillus</taxon>
    </lineage>
</organism>
<evidence type="ECO:0000256" key="4">
    <source>
        <dbReference type="ARBA" id="ARBA00022448"/>
    </source>
</evidence>
<dbReference type="GO" id="GO:0015677">
    <property type="term" value="P:copper ion import"/>
    <property type="evidence" value="ECO:0007669"/>
    <property type="project" value="TreeGrafter"/>
</dbReference>
<dbReference type="SFLD" id="SFLDS00052">
    <property type="entry name" value="Ferric_Reductase_Domain"/>
    <property type="match status" value="1"/>
</dbReference>
<feature type="region of interest" description="Disordered" evidence="14">
    <location>
        <begin position="504"/>
        <end position="523"/>
    </location>
</feature>
<name>A0A9P7J5X4_9AGAM</name>
<keyword evidence="4" id="KW-0813">Transport</keyword>
<evidence type="ECO:0000313" key="18">
    <source>
        <dbReference type="Proteomes" id="UP000807769"/>
    </source>
</evidence>
<evidence type="ECO:0000313" key="17">
    <source>
        <dbReference type="EMBL" id="KAG1804066.1"/>
    </source>
</evidence>
<keyword evidence="6 15" id="KW-0812">Transmembrane</keyword>
<dbReference type="GO" id="GO:0006826">
    <property type="term" value="P:iron ion transport"/>
    <property type="evidence" value="ECO:0007669"/>
    <property type="project" value="TreeGrafter"/>
</dbReference>
<reference evidence="17" key="1">
    <citation type="journal article" date="2020" name="New Phytol.">
        <title>Comparative genomics reveals dynamic genome evolution in host specialist ectomycorrhizal fungi.</title>
        <authorList>
            <person name="Lofgren L.A."/>
            <person name="Nguyen N.H."/>
            <person name="Vilgalys R."/>
            <person name="Ruytinx J."/>
            <person name="Liao H.L."/>
            <person name="Branco S."/>
            <person name="Kuo A."/>
            <person name="LaButti K."/>
            <person name="Lipzen A."/>
            <person name="Andreopoulos W."/>
            <person name="Pangilinan J."/>
            <person name="Riley R."/>
            <person name="Hundley H."/>
            <person name="Na H."/>
            <person name="Barry K."/>
            <person name="Grigoriev I.V."/>
            <person name="Stajich J.E."/>
            <person name="Kennedy P.G."/>
        </authorList>
    </citation>
    <scope>NUCLEOTIDE SEQUENCE</scope>
    <source>
        <strain evidence="17">MN1</strain>
    </source>
</reference>
<comment type="subcellular location">
    <subcellularLocation>
        <location evidence="1">Cell membrane</location>
        <topology evidence="1">Multi-pass membrane protein</topology>
    </subcellularLocation>
</comment>
<evidence type="ECO:0000256" key="13">
    <source>
        <dbReference type="ARBA" id="ARBA00048483"/>
    </source>
</evidence>
<dbReference type="AlphaFoldDB" id="A0A9P7J5X4"/>
<dbReference type="GO" id="GO:0006879">
    <property type="term" value="P:intracellular iron ion homeostasis"/>
    <property type="evidence" value="ECO:0007669"/>
    <property type="project" value="TreeGrafter"/>
</dbReference>
<sequence>MSSRFSEADINLIIDENTKYPEQVWYTIAAFLFVVGCFQWGLFLHSKFARRRGHHGSDEEATIANGVHQKISLRRIPLVIINFYRVIAFRWTLEIGRSYTLNMAEVFVTVAYIALLLIYAFINTTSVEGQKLDITYWCNRIAILASSQFPIVTALGTKNNIVSLVTGISYDRLNYIHRMMARTCFMLLWVHAAGEIVSYPSFQETLSEAWLRGGITAMVAFSILILVSLRPVRAEAYEVFFYVHFLGVGIFLVGGYFHTQGAHGSYWIWPSFVFWAFDRFVRMVRLVVFNHSYFGFKSGTGTMDAETELLSEDVIRLRLRRPPHFHWSPGQTAYLIMPSVSTLPFEAHPFTIASFDSSLLSTVSADDQSSGEVLGSSVPFWKELVFFINVQGGFTKKLKEVAAKKETVKVFVDGPYGPSPDLGSYDTSVLVAGGSGVSYTLPVFLNVIERVRKGKSSCTRIVFIWSIRGAESVQWIEEALIKAVQLAPPSLTVSIRIFITASSPTPQSHLSRESISSSTEKKGSPAHVIIKRNSLSLSFLSLRGVKMDTGRPNLDTLLKEEVGVTSGRMSVSGYSTLGPTCTSLPGLGAFQYSQWWTERDFARRIVRIRVIDPSSQPSYSLYA</sequence>
<dbReference type="SFLD" id="SFLDG01168">
    <property type="entry name" value="Ferric_reductase_subgroup_(FRE"/>
    <property type="match status" value="1"/>
</dbReference>